<feature type="transmembrane region" description="Helical" evidence="1">
    <location>
        <begin position="820"/>
        <end position="853"/>
    </location>
</feature>
<dbReference type="EMBL" id="CAJOBB010004139">
    <property type="protein sequence ID" value="CAF4076066.1"/>
    <property type="molecule type" value="Genomic_DNA"/>
</dbReference>
<dbReference type="Proteomes" id="UP000663868">
    <property type="component" value="Unassembled WGS sequence"/>
</dbReference>
<organism evidence="2 3">
    <name type="scientific">Adineta steineri</name>
    <dbReference type="NCBI Taxonomy" id="433720"/>
    <lineage>
        <taxon>Eukaryota</taxon>
        <taxon>Metazoa</taxon>
        <taxon>Spiralia</taxon>
        <taxon>Gnathifera</taxon>
        <taxon>Rotifera</taxon>
        <taxon>Eurotatoria</taxon>
        <taxon>Bdelloidea</taxon>
        <taxon>Adinetida</taxon>
        <taxon>Adinetidae</taxon>
        <taxon>Adineta</taxon>
    </lineage>
</organism>
<feature type="transmembrane region" description="Helical" evidence="1">
    <location>
        <begin position="1251"/>
        <end position="1270"/>
    </location>
</feature>
<reference evidence="2" key="1">
    <citation type="submission" date="2021-02" db="EMBL/GenBank/DDBJ databases">
        <authorList>
            <person name="Nowell W R."/>
        </authorList>
    </citation>
    <scope>NUCLEOTIDE SEQUENCE</scope>
</reference>
<keyword evidence="1" id="KW-1133">Transmembrane helix</keyword>
<feature type="transmembrane region" description="Helical" evidence="1">
    <location>
        <begin position="906"/>
        <end position="924"/>
    </location>
</feature>
<feature type="transmembrane region" description="Helical" evidence="1">
    <location>
        <begin position="368"/>
        <end position="393"/>
    </location>
</feature>
<name>A0A819T9I6_9BILA</name>
<accession>A0A819T9I6</accession>
<comment type="caution">
    <text evidence="2">The sequence shown here is derived from an EMBL/GenBank/DDBJ whole genome shotgun (WGS) entry which is preliminary data.</text>
</comment>
<sequence>MARNLLNRICQSFLELNLFKKSSSNEQTLRKERLATRIYLDAFVVCLIAIITAAALVIRTAEKTEHKPSYTRYSQLKHAYPRTLHCPCSKLGINYGTFVTTQVNFHQVCSSQFIQQAWIDMLFTNKNISIESINDFRVILSFFWQTIAGLCTASNKTWIDVVASFEATRILTPTVPAEEIVGQQAEAALKNQIALSKATLHRNLLAIRRIINGNQIVSALQTNFYLHYSSTDMNSEITSEMKSRMFGNCSCLRIEGCPHPATVNNSYGYLVPIPGMIMDCFIIDATLASTLECYYNQSCLVLLHRSLPIDIQLLSNSSNKYFSVYSTVQTLLNELMIDETICDIRFELYYSQCNPTYCSYSYKRRFDILFIFTTIIGIFGILSFTIKIIAPLIAAAMLRCKNRVLPIEDVPHVTLPQQNRYHIGLLLRKLRHTIVTFNCFERETPRTFINIHRELLLTRVFIPLMLSLSAGAGLFTFLIQQNHVITIAHPSLATYHQLYNDYPITLHCPCSKISIPHRAFLNVTFVLHQVCSSDLVSSEWLNYLISFDPYHAAIDRKDLYFLDFRAMGASYFQLLAIFCSLGQINIEDAQRLFSNTEFINDRVLVPSLFIEQTQTMIDLFIGITRKEFVRTFHWISVAFITNNFFNGAGMNFYMTLDDNDTVNVHFKSRLLVNISPNGQFNGNKMCTCGHASLLCNIIPEFIINASYLENVNSLLFYQQLYFGCVPLTGFLQSKIAWWYNITFIEHIIATYSMISHDQSSPNIKQLNASTLTYFEDITMNELINKMLLEMSINNNTNFDKFYYECAPLSCSYTINRRRDFIVVLLLLISICGGLNSGLQILVPFIGKLFFFYVDWWKNRNVRDEQSSNCTRIIHFLRIIYRSIRNINLFKMATNIDINIQRRHTRVYLLLYGTSLSALLLYTAIVERHVSKTLMSPSIVDYEKLEHIYSNDVSCPCSHISIPNQQFITELRVNSFYMACESNVIYDMLSSGHVFLGGGDEHANKAFLSWMKPIIESLKELCSLAKDSVENSIAIFLDSTMLTNQLIHRIQFNNEMNVTLIQFKKRTPILFAQILDLFRSSIQGNALFPMFSSAWNLVLVEEDKGKNASFLIVPLTLSDKTENSSCTCVTLRTCTIPRYIPIRDVMIPVDGMVVGCDSLETTLLSSLACFYSETCVSALRELFEFDRMRITDFINLKITSQKFHMNDTIETMAYEMFIESWSTNTSYENFFNSCAPMYCTYTYYYQFDALELLTTFLSVFAGLSLGLRFIVPHLMKLIEKIRNRFRVTPQQ</sequence>
<evidence type="ECO:0000313" key="2">
    <source>
        <dbReference type="EMBL" id="CAF4076066.1"/>
    </source>
</evidence>
<evidence type="ECO:0000313" key="3">
    <source>
        <dbReference type="Proteomes" id="UP000663868"/>
    </source>
</evidence>
<gene>
    <name evidence="2" type="ORF">KXQ929_LOCUS33048</name>
</gene>
<protein>
    <submittedName>
        <fullName evidence="2">Uncharacterized protein</fullName>
    </submittedName>
</protein>
<evidence type="ECO:0000256" key="1">
    <source>
        <dbReference type="SAM" id="Phobius"/>
    </source>
</evidence>
<feature type="transmembrane region" description="Helical" evidence="1">
    <location>
        <begin position="38"/>
        <end position="58"/>
    </location>
</feature>
<proteinExistence type="predicted"/>
<keyword evidence="1" id="KW-0472">Membrane</keyword>
<feature type="transmembrane region" description="Helical" evidence="1">
    <location>
        <begin position="456"/>
        <end position="479"/>
    </location>
</feature>
<keyword evidence="1" id="KW-0812">Transmembrane</keyword>